<organism evidence="1 2">
    <name type="scientific">Xenoophorus captivus</name>
    <dbReference type="NCBI Taxonomy" id="1517983"/>
    <lineage>
        <taxon>Eukaryota</taxon>
        <taxon>Metazoa</taxon>
        <taxon>Chordata</taxon>
        <taxon>Craniata</taxon>
        <taxon>Vertebrata</taxon>
        <taxon>Euteleostomi</taxon>
        <taxon>Actinopterygii</taxon>
        <taxon>Neopterygii</taxon>
        <taxon>Teleostei</taxon>
        <taxon>Neoteleostei</taxon>
        <taxon>Acanthomorphata</taxon>
        <taxon>Ovalentaria</taxon>
        <taxon>Atherinomorphae</taxon>
        <taxon>Cyprinodontiformes</taxon>
        <taxon>Goodeidae</taxon>
        <taxon>Xenoophorus</taxon>
    </lineage>
</organism>
<comment type="caution">
    <text evidence="1">The sequence shown here is derived from an EMBL/GenBank/DDBJ whole genome shotgun (WGS) entry which is preliminary data.</text>
</comment>
<protein>
    <submittedName>
        <fullName evidence="1">Uncharacterized protein</fullName>
    </submittedName>
</protein>
<name>A0ABV0R0D9_9TELE</name>
<reference evidence="1 2" key="1">
    <citation type="submission" date="2021-06" db="EMBL/GenBank/DDBJ databases">
        <authorList>
            <person name="Palmer J.M."/>
        </authorList>
    </citation>
    <scope>NUCLEOTIDE SEQUENCE [LARGE SCALE GENOMIC DNA]</scope>
    <source>
        <strain evidence="1 2">XC_2019</strain>
        <tissue evidence="1">Muscle</tissue>
    </source>
</reference>
<keyword evidence="2" id="KW-1185">Reference proteome</keyword>
<sequence length="108" mass="12367">MTWKDFSGHPLSFEVNSGLNFQAVSAQTSMIVNKKKTTRLGCASAHVFAQLDIVLNVFSLSYFQQDFVMHSLFTLYKLYSFLTHAHTDSVIFFEIDLTHIQKNTQNNN</sequence>
<gene>
    <name evidence="1" type="ORF">XENOCAPTIV_006393</name>
</gene>
<dbReference type="EMBL" id="JAHRIN010026916">
    <property type="protein sequence ID" value="MEQ2201022.1"/>
    <property type="molecule type" value="Genomic_DNA"/>
</dbReference>
<proteinExistence type="predicted"/>
<accession>A0ABV0R0D9</accession>
<evidence type="ECO:0000313" key="1">
    <source>
        <dbReference type="EMBL" id="MEQ2201022.1"/>
    </source>
</evidence>
<evidence type="ECO:0000313" key="2">
    <source>
        <dbReference type="Proteomes" id="UP001434883"/>
    </source>
</evidence>
<dbReference type="Proteomes" id="UP001434883">
    <property type="component" value="Unassembled WGS sequence"/>
</dbReference>